<evidence type="ECO:0000313" key="2">
    <source>
        <dbReference type="Proteomes" id="UP000241856"/>
    </source>
</evidence>
<proteinExistence type="predicted"/>
<dbReference type="EMBL" id="MG732930">
    <property type="protein sequence ID" value="AUV57151.1"/>
    <property type="molecule type" value="Genomic_DNA"/>
</dbReference>
<evidence type="ECO:0000313" key="1">
    <source>
        <dbReference type="EMBL" id="AUV57151.1"/>
    </source>
</evidence>
<dbReference type="Proteomes" id="UP000241856">
    <property type="component" value="Segment"/>
</dbReference>
<reference evidence="1 2" key="1">
    <citation type="submission" date="2017-12" db="EMBL/GenBank/DDBJ databases">
        <title>Genomic analysis of a novel phage Ec_L1 lytic to Enterobacter cloacae.</title>
        <authorList>
            <person name="Li Z."/>
            <person name="Ren H."/>
            <person name="Xu Y."/>
        </authorList>
    </citation>
    <scope>NUCLEOTIDE SEQUENCE [LARGE SCALE GENOMIC DNA]</scope>
</reference>
<sequence length="63" mass="7769">MISAEAWVFRAGFYAKIGFDFYIWHPIKKIWIRIYWLCGNTYERARCNRKLMKVKILLEKIRL</sequence>
<organism evidence="1 2">
    <name type="scientific">Enterobacter phage Ec_L1</name>
    <dbReference type="NCBI Taxonomy" id="2070180"/>
    <lineage>
        <taxon>Viruses</taxon>
        <taxon>Duplodnaviria</taxon>
        <taxon>Heunggongvirae</taxon>
        <taxon>Uroviricota</taxon>
        <taxon>Caudoviricetes</taxon>
        <taxon>Drexlerviridae</taxon>
        <taxon>Eclunavirus</taxon>
        <taxon>Eclunavirus EcL1</taxon>
    </lineage>
</organism>
<name>A0A2P0W9V9_9CAUD</name>
<protein>
    <submittedName>
        <fullName evidence="1">Uncharacterized protein</fullName>
    </submittedName>
</protein>
<keyword evidence="2" id="KW-1185">Reference proteome</keyword>
<accession>A0A2P0W9V9</accession>
<gene>
    <name evidence="1" type="ORF">Ec37</name>
</gene>